<gene>
    <name evidence="12" type="ORF">FB558_5484</name>
</gene>
<keyword evidence="3" id="KW-0328">Glycosyltransferase</keyword>
<evidence type="ECO:0000259" key="11">
    <source>
        <dbReference type="Pfam" id="PF24878"/>
    </source>
</evidence>
<feature type="transmembrane region" description="Helical" evidence="9">
    <location>
        <begin position="198"/>
        <end position="219"/>
    </location>
</feature>
<keyword evidence="13" id="KW-1185">Reference proteome</keyword>
<feature type="transmembrane region" description="Helical" evidence="9">
    <location>
        <begin position="289"/>
        <end position="306"/>
    </location>
</feature>
<dbReference type="AlphaFoldDB" id="A0A543DK45"/>
<evidence type="ECO:0000256" key="4">
    <source>
        <dbReference type="ARBA" id="ARBA00022679"/>
    </source>
</evidence>
<dbReference type="GO" id="GO:0005886">
    <property type="term" value="C:plasma membrane"/>
    <property type="evidence" value="ECO:0007669"/>
    <property type="project" value="UniProtKB-SubCell"/>
</dbReference>
<dbReference type="GO" id="GO:0016763">
    <property type="term" value="F:pentosyltransferase activity"/>
    <property type="evidence" value="ECO:0007669"/>
    <property type="project" value="TreeGrafter"/>
</dbReference>
<evidence type="ECO:0000313" key="12">
    <source>
        <dbReference type="EMBL" id="TQM09717.1"/>
    </source>
</evidence>
<feature type="compositionally biased region" description="Gly residues" evidence="8">
    <location>
        <begin position="468"/>
        <end position="487"/>
    </location>
</feature>
<dbReference type="InterPro" id="IPR050297">
    <property type="entry name" value="LipidA_mod_glycosyltrf_83"/>
</dbReference>
<feature type="region of interest" description="Disordered" evidence="8">
    <location>
        <begin position="461"/>
        <end position="522"/>
    </location>
</feature>
<feature type="transmembrane region" description="Helical" evidence="9">
    <location>
        <begin position="75"/>
        <end position="96"/>
    </location>
</feature>
<evidence type="ECO:0000256" key="2">
    <source>
        <dbReference type="ARBA" id="ARBA00022475"/>
    </source>
</evidence>
<evidence type="ECO:0000256" key="8">
    <source>
        <dbReference type="SAM" id="MobiDB-lite"/>
    </source>
</evidence>
<feature type="domain" description="Glycosyltransferase RgtA/B/C/D-like" evidence="10">
    <location>
        <begin position="54"/>
        <end position="202"/>
    </location>
</feature>
<reference evidence="12 13" key="1">
    <citation type="submission" date="2019-06" db="EMBL/GenBank/DDBJ databases">
        <title>Sequencing the genomes of 1000 actinobacteria strains.</title>
        <authorList>
            <person name="Klenk H.-P."/>
        </authorList>
    </citation>
    <scope>NUCLEOTIDE SEQUENCE [LARGE SCALE GENOMIC DNA]</scope>
    <source>
        <strain evidence="12 13">DSM 45301</strain>
    </source>
</reference>
<evidence type="ECO:0000256" key="1">
    <source>
        <dbReference type="ARBA" id="ARBA00004651"/>
    </source>
</evidence>
<proteinExistence type="predicted"/>
<organism evidence="12 13">
    <name type="scientific">Pseudonocardia kunmingensis</name>
    <dbReference type="NCBI Taxonomy" id="630975"/>
    <lineage>
        <taxon>Bacteria</taxon>
        <taxon>Bacillati</taxon>
        <taxon>Actinomycetota</taxon>
        <taxon>Actinomycetes</taxon>
        <taxon>Pseudonocardiales</taxon>
        <taxon>Pseudonocardiaceae</taxon>
        <taxon>Pseudonocardia</taxon>
    </lineage>
</organism>
<keyword evidence="6 9" id="KW-1133">Transmembrane helix</keyword>
<feature type="transmembrane region" description="Helical" evidence="9">
    <location>
        <begin position="103"/>
        <end position="123"/>
    </location>
</feature>
<evidence type="ECO:0000256" key="6">
    <source>
        <dbReference type="ARBA" id="ARBA00022989"/>
    </source>
</evidence>
<feature type="compositionally biased region" description="Gly residues" evidence="8">
    <location>
        <begin position="500"/>
        <end position="522"/>
    </location>
</feature>
<feature type="transmembrane region" description="Helical" evidence="9">
    <location>
        <begin position="175"/>
        <end position="191"/>
    </location>
</feature>
<keyword evidence="2" id="KW-1003">Cell membrane</keyword>
<dbReference type="EMBL" id="VFPA01000003">
    <property type="protein sequence ID" value="TQM09717.1"/>
    <property type="molecule type" value="Genomic_DNA"/>
</dbReference>
<dbReference type="Pfam" id="PF24878">
    <property type="entry name" value="YkcB_C"/>
    <property type="match status" value="1"/>
</dbReference>
<feature type="transmembrane region" description="Helical" evidence="9">
    <location>
        <begin position="371"/>
        <end position="389"/>
    </location>
</feature>
<feature type="transmembrane region" description="Helical" evidence="9">
    <location>
        <begin position="344"/>
        <end position="364"/>
    </location>
</feature>
<dbReference type="PANTHER" id="PTHR33908:SF3">
    <property type="entry name" value="UNDECAPRENYL PHOSPHATE-ALPHA-4-AMINO-4-DEOXY-L-ARABINOSE ARABINOSYL TRANSFERASE"/>
    <property type="match status" value="1"/>
</dbReference>
<keyword evidence="4 12" id="KW-0808">Transferase</keyword>
<evidence type="ECO:0000256" key="5">
    <source>
        <dbReference type="ARBA" id="ARBA00022692"/>
    </source>
</evidence>
<evidence type="ECO:0000259" key="10">
    <source>
        <dbReference type="Pfam" id="PF13231"/>
    </source>
</evidence>
<keyword evidence="5 9" id="KW-0812">Transmembrane</keyword>
<dbReference type="Pfam" id="PF13231">
    <property type="entry name" value="PMT_2"/>
    <property type="match status" value="1"/>
</dbReference>
<feature type="transmembrane region" description="Helical" evidence="9">
    <location>
        <begin position="427"/>
        <end position="446"/>
    </location>
</feature>
<evidence type="ECO:0000256" key="3">
    <source>
        <dbReference type="ARBA" id="ARBA00022676"/>
    </source>
</evidence>
<evidence type="ECO:0000256" key="7">
    <source>
        <dbReference type="ARBA" id="ARBA00023136"/>
    </source>
</evidence>
<dbReference type="InterPro" id="IPR056785">
    <property type="entry name" value="YkcA/B-like_C"/>
</dbReference>
<dbReference type="InterPro" id="IPR038731">
    <property type="entry name" value="RgtA/B/C-like"/>
</dbReference>
<dbReference type="GO" id="GO:0010041">
    <property type="term" value="P:response to iron(III) ion"/>
    <property type="evidence" value="ECO:0007669"/>
    <property type="project" value="TreeGrafter"/>
</dbReference>
<evidence type="ECO:0000256" key="9">
    <source>
        <dbReference type="SAM" id="Phobius"/>
    </source>
</evidence>
<dbReference type="Proteomes" id="UP000315677">
    <property type="component" value="Unassembled WGS sequence"/>
</dbReference>
<comment type="caution">
    <text evidence="12">The sequence shown here is derived from an EMBL/GenBank/DDBJ whole genome shotgun (WGS) entry which is preliminary data.</text>
</comment>
<sequence>MGGLLAGTAVLYLWGLSASGWANAFYAAAAQAGAESWSAWFFGSSDPANAITVDKTPAALWVTGLSVRLFGLSSWSVLVPQALMGVATVALLYATVRRTAGTAAGLLAGAVLALTPVAVLMFRFNNPDALLTLLLVGAAYATLRAVEAGRTRWLLLAAVLVGFGFLTKMLQAFLVLPVFAAVWLAAAPVAVGRRVRDLLPAGVAVLVSAGWWVLVVELWPADARPYIGGSQTNSVLELVFGYNGIGRLTGDEVGSVGGVVATPGGSPTGGTWGRTGLTRLLTGNLAGDASWLLPAALVLLVALLWWTRRAPRTDRVRAAALVWGGWLVVHVAVFSLMAGIFHGYYQVVLAPAVGALVGIGAVVLWRRRAGLAARVVLAAVLAVSAGWAFVLLRRAPDWQPWLAWTVLALGAGGAAGLLAVHRLNRAAAAGVLGVAVVAALAAPAAWSLATAASPHRGAIPFAGPADGRPGGGGIRIGGGPPDGGTGPRDGAAVDGPDPMGPGGPGAGQAGARPGGAGQGGAIPGDGVLFGGNLLGAPPPPAAVNALLQQDAAAFTWAAATIGSNSAAALQLGSGEPVMALGGFNGTDPAPTLEQFQQLVAQQRVHYFVGDAGRSNTASGGSDEAHRIGLWVEATFTPVSIDGTTVYDLTRPR</sequence>
<feature type="compositionally biased region" description="Low complexity" evidence="8">
    <location>
        <begin position="488"/>
        <end position="497"/>
    </location>
</feature>
<accession>A0A543DK45</accession>
<feature type="transmembrane region" description="Helical" evidence="9">
    <location>
        <begin position="318"/>
        <end position="338"/>
    </location>
</feature>
<protein>
    <submittedName>
        <fullName evidence="12">4-amino-4-deoxy-L-arabinose transferase-like glycosyltransferase</fullName>
    </submittedName>
</protein>
<keyword evidence="7 9" id="KW-0472">Membrane</keyword>
<evidence type="ECO:0000313" key="13">
    <source>
        <dbReference type="Proteomes" id="UP000315677"/>
    </source>
</evidence>
<dbReference type="PANTHER" id="PTHR33908">
    <property type="entry name" value="MANNOSYLTRANSFERASE YKCB-RELATED"/>
    <property type="match status" value="1"/>
</dbReference>
<feature type="transmembrane region" description="Helical" evidence="9">
    <location>
        <begin position="401"/>
        <end position="420"/>
    </location>
</feature>
<feature type="domain" description="Putative mannosyltransferase YkcA/B-like C-terminal" evidence="11">
    <location>
        <begin position="545"/>
        <end position="633"/>
    </location>
</feature>
<comment type="subcellular location">
    <subcellularLocation>
        <location evidence="1">Cell membrane</location>
        <topology evidence="1">Multi-pass membrane protein</topology>
    </subcellularLocation>
</comment>
<dbReference type="GO" id="GO:0009103">
    <property type="term" value="P:lipopolysaccharide biosynthetic process"/>
    <property type="evidence" value="ECO:0007669"/>
    <property type="project" value="UniProtKB-ARBA"/>
</dbReference>
<name>A0A543DK45_9PSEU</name>